<gene>
    <name evidence="3" type="ORF">SUGI_1513920</name>
</gene>
<reference evidence="3" key="1">
    <citation type="submission" date="2022-12" db="EMBL/GenBank/DDBJ databases">
        <title>Chromosome-Level Genome Assembly of Japanese Cedar (Cryptomeriajaponica D. Don).</title>
        <authorList>
            <person name="Fujino T."/>
            <person name="Yamaguchi K."/>
            <person name="Yokoyama T."/>
            <person name="Hamanaka T."/>
            <person name="Harazono Y."/>
            <person name="Kamada H."/>
            <person name="Kobayashi W."/>
            <person name="Ujino-Ihara T."/>
            <person name="Uchiyama K."/>
            <person name="Matsumoto A."/>
            <person name="Izuno A."/>
            <person name="Tsumura Y."/>
            <person name="Toyoda A."/>
            <person name="Shigenobu S."/>
            <person name="Moriguchi Y."/>
            <person name="Ueno S."/>
            <person name="Kasahara M."/>
        </authorList>
    </citation>
    <scope>NUCLEOTIDE SEQUENCE</scope>
</reference>
<dbReference type="EMBL" id="BSEH01001059">
    <property type="protein sequence ID" value="GLJ59552.1"/>
    <property type="molecule type" value="Genomic_DNA"/>
</dbReference>
<protein>
    <submittedName>
        <fullName evidence="3">Uncharacterized protein</fullName>
    </submittedName>
</protein>
<sequence length="214" mass="23844">MEMSYQYFPSVKIPEVKDDYLKFEPRNTDANIVNALLRVMMAEVPMIAVDLVEIGKNSSVLNDEFISQKLGLIPLTSKHAIEMSFLCDCDRGDGGAQCEHYSPCALVEFKTNGTGCYFNQKRRPESVGPETDFEDHMNPVTDSGCASFIPGDVDDVKINSESKGKRKEGKLDNLTDGNVAERDFKLKAIEIEVALAYANLEALQFIKCKAKQDD</sequence>
<comment type="caution">
    <text evidence="3">The sequence shown here is derived from an EMBL/GenBank/DDBJ whole genome shotgun (WGS) entry which is preliminary data.</text>
</comment>
<dbReference type="GO" id="GO:0005665">
    <property type="term" value="C:RNA polymerase II, core complex"/>
    <property type="evidence" value="ECO:0007669"/>
    <property type="project" value="TreeGrafter"/>
</dbReference>
<evidence type="ECO:0000313" key="3">
    <source>
        <dbReference type="EMBL" id="GLJ59552.1"/>
    </source>
</evidence>
<keyword evidence="1" id="KW-0240">DNA-directed RNA polymerase</keyword>
<keyword evidence="4" id="KW-1185">Reference proteome</keyword>
<dbReference type="SUPFAM" id="SSF55257">
    <property type="entry name" value="RBP11-like subunits of RNA polymerase"/>
    <property type="match status" value="1"/>
</dbReference>
<dbReference type="PANTHER" id="PTHR11800:SF2">
    <property type="entry name" value="DNA-DIRECTED RNA POLYMERASE II SUBUNIT RPB3"/>
    <property type="match status" value="1"/>
</dbReference>
<dbReference type="Gene3D" id="2.170.120.12">
    <property type="entry name" value="DNA-directed RNA polymerase, insert domain"/>
    <property type="match status" value="1"/>
</dbReference>
<dbReference type="SUPFAM" id="SSF56553">
    <property type="entry name" value="Insert subdomain of RNA polymerase alpha subunit"/>
    <property type="match status" value="1"/>
</dbReference>
<proteinExistence type="predicted"/>
<evidence type="ECO:0000256" key="2">
    <source>
        <dbReference type="ARBA" id="ARBA00023163"/>
    </source>
</evidence>
<name>A0AAD3NUS5_CRYJA</name>
<keyword evidence="2" id="KW-0804">Transcription</keyword>
<dbReference type="GO" id="GO:0046983">
    <property type="term" value="F:protein dimerization activity"/>
    <property type="evidence" value="ECO:0007669"/>
    <property type="project" value="InterPro"/>
</dbReference>
<organism evidence="3 4">
    <name type="scientific">Cryptomeria japonica</name>
    <name type="common">Japanese cedar</name>
    <name type="synonym">Cupressus japonica</name>
    <dbReference type="NCBI Taxonomy" id="3369"/>
    <lineage>
        <taxon>Eukaryota</taxon>
        <taxon>Viridiplantae</taxon>
        <taxon>Streptophyta</taxon>
        <taxon>Embryophyta</taxon>
        <taxon>Tracheophyta</taxon>
        <taxon>Spermatophyta</taxon>
        <taxon>Pinopsida</taxon>
        <taxon>Pinidae</taxon>
        <taxon>Conifers II</taxon>
        <taxon>Cupressales</taxon>
        <taxon>Cupressaceae</taxon>
        <taxon>Cryptomeria</taxon>
    </lineage>
</organism>
<dbReference type="InterPro" id="IPR050518">
    <property type="entry name" value="Rpo3/RPB3_RNA_Pol_subunit"/>
</dbReference>
<dbReference type="Proteomes" id="UP001234787">
    <property type="component" value="Unassembled WGS sequence"/>
</dbReference>
<dbReference type="PANTHER" id="PTHR11800">
    <property type="entry name" value="DNA-DIRECTED RNA POLYMERASE"/>
    <property type="match status" value="1"/>
</dbReference>
<dbReference type="InterPro" id="IPR036603">
    <property type="entry name" value="RBP11-like"/>
</dbReference>
<evidence type="ECO:0000313" key="4">
    <source>
        <dbReference type="Proteomes" id="UP001234787"/>
    </source>
</evidence>
<evidence type="ECO:0000256" key="1">
    <source>
        <dbReference type="ARBA" id="ARBA00022478"/>
    </source>
</evidence>
<accession>A0AAD3NUS5</accession>
<dbReference type="InterPro" id="IPR036643">
    <property type="entry name" value="RNApol_insert_sf"/>
</dbReference>
<dbReference type="AlphaFoldDB" id="A0AAD3NUS5"/>
<dbReference type="GO" id="GO:0003899">
    <property type="term" value="F:DNA-directed RNA polymerase activity"/>
    <property type="evidence" value="ECO:0007669"/>
    <property type="project" value="TreeGrafter"/>
</dbReference>
<dbReference type="GO" id="GO:0006366">
    <property type="term" value="P:transcription by RNA polymerase II"/>
    <property type="evidence" value="ECO:0007669"/>
    <property type="project" value="TreeGrafter"/>
</dbReference>